<dbReference type="Proteomes" id="UP000272729">
    <property type="component" value="Unassembled WGS sequence"/>
</dbReference>
<evidence type="ECO:0000313" key="3">
    <source>
        <dbReference type="Proteomes" id="UP000272729"/>
    </source>
</evidence>
<dbReference type="AlphaFoldDB" id="A0A495X0W2"/>
<sequence length="249" mass="27719">MAPVSGEIRRSDADLEAWVRPGEVERAAGESPVERFRRWWRSRFRYAGIQYWLVTEGYVVVLVFAGLYVVNGLLLGWTHAYEVSALIASPWDVPAGVEAPSWSWVPALLLSIAGWLVVTGFAGAVAGYMVLNATTNRRGLKGSRVGPLPSGEIPRLADLQYSRHGHDVPPYFALRFALRHDSDWRRAQDHWERLVARFLHTDAFDRGDGNDGVMRQAVTYTSYFLHGLSGRCPECLMAKTGSEDADAVG</sequence>
<dbReference type="Pfam" id="PF19832">
    <property type="entry name" value="DUF6313"/>
    <property type="match status" value="1"/>
</dbReference>
<evidence type="ECO:0000313" key="2">
    <source>
        <dbReference type="EMBL" id="RKT66854.1"/>
    </source>
</evidence>
<feature type="transmembrane region" description="Helical" evidence="1">
    <location>
        <begin position="51"/>
        <end position="70"/>
    </location>
</feature>
<keyword evidence="1" id="KW-0472">Membrane</keyword>
<comment type="caution">
    <text evidence="2">The sequence shown here is derived from an EMBL/GenBank/DDBJ whole genome shotgun (WGS) entry which is preliminary data.</text>
</comment>
<protein>
    <submittedName>
        <fullName evidence="2">Uncharacterized protein</fullName>
    </submittedName>
</protein>
<keyword evidence="1" id="KW-1133">Transmembrane helix</keyword>
<reference evidence="2 3" key="1">
    <citation type="submission" date="2018-10" db="EMBL/GenBank/DDBJ databases">
        <title>Sequencing the genomes of 1000 actinobacteria strains.</title>
        <authorList>
            <person name="Klenk H.-P."/>
        </authorList>
    </citation>
    <scope>NUCLEOTIDE SEQUENCE [LARGE SCALE GENOMIC DNA]</scope>
    <source>
        <strain evidence="2 3">DSM 43911</strain>
    </source>
</reference>
<dbReference type="EMBL" id="RBXR01000001">
    <property type="protein sequence ID" value="RKT66854.1"/>
    <property type="molecule type" value="Genomic_DNA"/>
</dbReference>
<keyword evidence="1" id="KW-0812">Transmembrane</keyword>
<feature type="transmembrane region" description="Helical" evidence="1">
    <location>
        <begin position="107"/>
        <end position="131"/>
    </location>
</feature>
<proteinExistence type="predicted"/>
<organism evidence="2 3">
    <name type="scientific">Saccharothrix variisporea</name>
    <dbReference type="NCBI Taxonomy" id="543527"/>
    <lineage>
        <taxon>Bacteria</taxon>
        <taxon>Bacillati</taxon>
        <taxon>Actinomycetota</taxon>
        <taxon>Actinomycetes</taxon>
        <taxon>Pseudonocardiales</taxon>
        <taxon>Pseudonocardiaceae</taxon>
        <taxon>Saccharothrix</taxon>
    </lineage>
</organism>
<gene>
    <name evidence="2" type="ORF">DFJ66_0018</name>
</gene>
<name>A0A495X0W2_9PSEU</name>
<accession>A0A495X0W2</accession>
<evidence type="ECO:0000256" key="1">
    <source>
        <dbReference type="SAM" id="Phobius"/>
    </source>
</evidence>
<dbReference type="InterPro" id="IPR046280">
    <property type="entry name" value="DUF6313"/>
</dbReference>
<keyword evidence="3" id="KW-1185">Reference proteome</keyword>